<evidence type="ECO:0008006" key="3">
    <source>
        <dbReference type="Google" id="ProtNLM"/>
    </source>
</evidence>
<dbReference type="Proteomes" id="UP000445144">
    <property type="component" value="Unassembled WGS sequence"/>
</dbReference>
<dbReference type="AlphaFoldDB" id="A0A6N4X0S7"/>
<dbReference type="PROSITE" id="PS51257">
    <property type="entry name" value="PROKAR_LIPOPROTEIN"/>
    <property type="match status" value="1"/>
</dbReference>
<sequence length="274" mass="29974">MTKYLKFGIFLALAVAFTSCKQDDIYYEGEPYLFFKSDEGVAFVEQGSNHKDVTIDFGAMKPVDGSHPVNLVVDTQNSTAVEGTQFQILNNGAGFGNGANSGKFTIRILESGSSTTSKAAVFKLQSNSIANAQYNQTYTLNMSLTCPISNFLGSGGNFNYTTGFWQSPDVFTIEEVAGQPNTLRINDFLDIPTATPLIVKYDANGVVTFDTQDTGFVHSSYGMVKIRMSTDPSKVSTIDKCSRKLVIYANYFVPQGQFTDDSGNPHIKEEFVGF</sequence>
<gene>
    <name evidence="1" type="ORF">CHRY9293_00676</name>
</gene>
<dbReference type="EMBL" id="CACVBR010000003">
    <property type="protein sequence ID" value="CAA7194344.1"/>
    <property type="molecule type" value="Genomic_DNA"/>
</dbReference>
<dbReference type="RefSeq" id="WP_162031572.1">
    <property type="nucleotide sequence ID" value="NZ_CACVBR010000003.1"/>
</dbReference>
<keyword evidence="2" id="KW-1185">Reference proteome</keyword>
<reference evidence="1 2" key="1">
    <citation type="submission" date="2020-01" db="EMBL/GenBank/DDBJ databases">
        <authorList>
            <person name="Rodrigo-Torres L."/>
            <person name="Arahal R. D."/>
            <person name="Lucena T."/>
        </authorList>
    </citation>
    <scope>NUCLEOTIDE SEQUENCE [LARGE SCALE GENOMIC DNA]</scope>
    <source>
        <strain evidence="1 2">CECT 9293</strain>
    </source>
</reference>
<evidence type="ECO:0000313" key="1">
    <source>
        <dbReference type="EMBL" id="CAA7194344.1"/>
    </source>
</evidence>
<protein>
    <recommendedName>
        <fullName evidence="3">DUF4843 domain-containing protein</fullName>
    </recommendedName>
</protein>
<name>A0A6N4X0S7_9FLAO</name>
<organism evidence="1 2">
    <name type="scientific">Chryseobacterium potabilaquae</name>
    <dbReference type="NCBI Taxonomy" id="2675057"/>
    <lineage>
        <taxon>Bacteria</taxon>
        <taxon>Pseudomonadati</taxon>
        <taxon>Bacteroidota</taxon>
        <taxon>Flavobacteriia</taxon>
        <taxon>Flavobacteriales</taxon>
        <taxon>Weeksellaceae</taxon>
        <taxon>Chryseobacterium group</taxon>
        <taxon>Chryseobacterium</taxon>
    </lineage>
</organism>
<proteinExistence type="predicted"/>
<accession>A0A6N4X0S7</accession>
<evidence type="ECO:0000313" key="2">
    <source>
        <dbReference type="Proteomes" id="UP000445144"/>
    </source>
</evidence>